<dbReference type="Pfam" id="PF13391">
    <property type="entry name" value="HNH_2"/>
    <property type="match status" value="1"/>
</dbReference>
<keyword evidence="2" id="KW-0255">Endonuclease</keyword>
<dbReference type="AlphaFoldDB" id="A0A7U3ZLH8"/>
<keyword evidence="3" id="KW-1185">Reference proteome</keyword>
<dbReference type="REBASE" id="37507">
    <property type="entry name" value="Rsl19594ORF3022P"/>
</dbReference>
<proteinExistence type="predicted"/>
<dbReference type="InterPro" id="IPR003615">
    <property type="entry name" value="HNH_nuc"/>
</dbReference>
<accession>A0A7U3ZLH8</accession>
<keyword evidence="2" id="KW-0378">Hydrolase</keyword>
<evidence type="ECO:0000313" key="3">
    <source>
        <dbReference type="Proteomes" id="UP000000493"/>
    </source>
</evidence>
<reference evidence="3" key="1">
    <citation type="submission" date="2011-06" db="EMBL/GenBank/DDBJ databases">
        <title>The complete genome of chromosome of Runella slithyformis DSM 19594.</title>
        <authorList>
            <consortium name="US DOE Joint Genome Institute (JGI-PGF)"/>
            <person name="Lucas S."/>
            <person name="Han J."/>
            <person name="Lapidus A."/>
            <person name="Bruce D."/>
            <person name="Goodwin L."/>
            <person name="Pitluck S."/>
            <person name="Peters L."/>
            <person name="Kyrpides N."/>
            <person name="Mavromatis K."/>
            <person name="Ivanova N."/>
            <person name="Ovchinnikova G."/>
            <person name="Zhang X."/>
            <person name="Misra M."/>
            <person name="Detter J.C."/>
            <person name="Tapia R."/>
            <person name="Han C."/>
            <person name="Land M."/>
            <person name="Hauser L."/>
            <person name="Markowitz V."/>
            <person name="Cheng J.-F."/>
            <person name="Hugenholtz P."/>
            <person name="Woyke T."/>
            <person name="Wu D."/>
            <person name="Tindall B."/>
            <person name="Faehrich R."/>
            <person name="Brambilla E."/>
            <person name="Klenk H.-P."/>
            <person name="Eisen J.A."/>
        </authorList>
    </citation>
    <scope>NUCLEOTIDE SEQUENCE [LARGE SCALE GENOMIC DNA]</scope>
    <source>
        <strain evidence="3">ATCC 29530 / DSM 19594 / LMG 11500 / NCIMB 11436 / LSU 4</strain>
    </source>
</reference>
<evidence type="ECO:0000313" key="2">
    <source>
        <dbReference type="EMBL" id="AEI49407.1"/>
    </source>
</evidence>
<sequence>MAANLWTREELIVAFNLYLKLPFGKMHSRNADVIHLATIIGRTPNSVAFRLTNFAAVDPYHQQRGVKGMAGGKKQCQPIWDKFIENKEQLLFESERILAQKEHQTLENKFEDLLFDIKDLKGETKLRAVKVRINQNIFRQIVLSNYSTKCAVSGIDVPDLLVASHILPWASNERERLNPENGICLSSLYDKAFDKGLIGITERFEVLISKDLKKNTAKEYYRKYFAELENKKILLPIRYLPKKEFLQFHLDTVFSKRNG</sequence>
<dbReference type="EMBL" id="CP002859">
    <property type="protein sequence ID" value="AEI49407.1"/>
    <property type="molecule type" value="Genomic_DNA"/>
</dbReference>
<organism evidence="2 3">
    <name type="scientific">Runella slithyformis (strain ATCC 29530 / DSM 19594 / LMG 11500 / NCIMB 11436 / LSU 4)</name>
    <dbReference type="NCBI Taxonomy" id="761193"/>
    <lineage>
        <taxon>Bacteria</taxon>
        <taxon>Pseudomonadati</taxon>
        <taxon>Bacteroidota</taxon>
        <taxon>Cytophagia</taxon>
        <taxon>Cytophagales</taxon>
        <taxon>Spirosomataceae</taxon>
        <taxon>Runella</taxon>
    </lineage>
</organism>
<reference evidence="2 3" key="2">
    <citation type="journal article" date="2012" name="Stand. Genomic Sci.">
        <title>Complete genome sequence of the aquatic bacterium Runella slithyformis type strain (LSU 4(T)).</title>
        <authorList>
            <person name="Copeland A."/>
            <person name="Zhang X."/>
            <person name="Misra M."/>
            <person name="Lapidus A."/>
            <person name="Nolan M."/>
            <person name="Lucas S."/>
            <person name="Deshpande S."/>
            <person name="Cheng J.F."/>
            <person name="Tapia R."/>
            <person name="Goodwin L.A."/>
            <person name="Pitluck S."/>
            <person name="Liolios K."/>
            <person name="Pagani I."/>
            <person name="Ivanova N."/>
            <person name="Mikhailova N."/>
            <person name="Pati A."/>
            <person name="Chen A."/>
            <person name="Palaniappan K."/>
            <person name="Land M."/>
            <person name="Hauser L."/>
            <person name="Pan C."/>
            <person name="Jeffries C.D."/>
            <person name="Detter J.C."/>
            <person name="Brambilla E.M."/>
            <person name="Rohde M."/>
            <person name="Djao O.D."/>
            <person name="Goker M."/>
            <person name="Sikorski J."/>
            <person name="Tindall B.J."/>
            <person name="Woyke T."/>
            <person name="Bristow J."/>
            <person name="Eisen J.A."/>
            <person name="Markowitz V."/>
            <person name="Hugenholtz P."/>
            <person name="Kyrpides N.C."/>
            <person name="Klenk H.P."/>
            <person name="Mavromatis K."/>
        </authorList>
    </citation>
    <scope>NUCLEOTIDE SEQUENCE [LARGE SCALE GENOMIC DNA]</scope>
    <source>
        <strain evidence="3">ATCC 29530 / DSM 19594 / LMG 11500 / NCIMB 11436 / LSU 4</strain>
    </source>
</reference>
<dbReference type="RefSeq" id="WP_013928714.1">
    <property type="nucleotide sequence ID" value="NC_015703.1"/>
</dbReference>
<name>A0A7U3ZLH8_RUNSL</name>
<dbReference type="Proteomes" id="UP000000493">
    <property type="component" value="Chromosome"/>
</dbReference>
<dbReference type="KEGG" id="rsi:Runsl_3022"/>
<protein>
    <submittedName>
        <fullName evidence="2">Restriction endonuclease</fullName>
    </submittedName>
</protein>
<evidence type="ECO:0000259" key="1">
    <source>
        <dbReference type="Pfam" id="PF13391"/>
    </source>
</evidence>
<feature type="domain" description="HNH nuclease" evidence="1">
    <location>
        <begin position="150"/>
        <end position="200"/>
    </location>
</feature>
<dbReference type="GO" id="GO:0004519">
    <property type="term" value="F:endonuclease activity"/>
    <property type="evidence" value="ECO:0007669"/>
    <property type="project" value="UniProtKB-KW"/>
</dbReference>
<keyword evidence="2" id="KW-0540">Nuclease</keyword>
<gene>
    <name evidence="2" type="ordered locus">Runsl_3022</name>
</gene>